<organism evidence="1 2">
    <name type="scientific">Chryseobacterium indologenes</name>
    <name type="common">Flavobacterium indologenes</name>
    <dbReference type="NCBI Taxonomy" id="253"/>
    <lineage>
        <taxon>Bacteria</taxon>
        <taxon>Pseudomonadati</taxon>
        <taxon>Bacteroidota</taxon>
        <taxon>Flavobacteriia</taxon>
        <taxon>Flavobacteriales</taxon>
        <taxon>Weeksellaceae</taxon>
        <taxon>Chryseobacterium group</taxon>
        <taxon>Chryseobacterium</taxon>
    </lineage>
</organism>
<comment type="caution">
    <text evidence="1">The sequence shown here is derived from an EMBL/GenBank/DDBJ whole genome shotgun (WGS) entry which is preliminary data.</text>
</comment>
<name>A0A0N0ZXP2_CHRID</name>
<dbReference type="PATRIC" id="fig|253.9.peg.2988"/>
<gene>
    <name evidence="1" type="ORF">AOB46_06565</name>
</gene>
<sequence>MIYNFRVISFTVSVPRFRVLSLCVIDKPEDKYTENNQRKNEKSLIFLKVLLTVEYYFRR</sequence>
<dbReference type="Proteomes" id="UP000037953">
    <property type="component" value="Unassembled WGS sequence"/>
</dbReference>
<dbReference type="EMBL" id="LJOD01000003">
    <property type="protein sequence ID" value="KPE51885.1"/>
    <property type="molecule type" value="Genomic_DNA"/>
</dbReference>
<dbReference type="AlphaFoldDB" id="A0A0N0ZXP2"/>
<reference evidence="2" key="2">
    <citation type="submission" date="2015-09" db="EMBL/GenBank/DDBJ databases">
        <title>Draft genome sequence of a multidrug-resistant Chryseobacterium indologenes isolate from Malaysia.</title>
        <authorList>
            <person name="Yu C.Y."/>
            <person name="Ang G.Y."/>
            <person name="Chan K.-G."/>
        </authorList>
    </citation>
    <scope>NUCLEOTIDE SEQUENCE [LARGE SCALE GENOMIC DNA]</scope>
    <source>
        <strain evidence="2">CI_885</strain>
    </source>
</reference>
<proteinExistence type="predicted"/>
<accession>A0A0N0ZXP2</accession>
<evidence type="ECO:0000313" key="1">
    <source>
        <dbReference type="EMBL" id="KPE51885.1"/>
    </source>
</evidence>
<protein>
    <submittedName>
        <fullName evidence="1">Uncharacterized protein</fullName>
    </submittedName>
</protein>
<evidence type="ECO:0000313" key="2">
    <source>
        <dbReference type="Proteomes" id="UP000037953"/>
    </source>
</evidence>
<reference evidence="1 2" key="1">
    <citation type="journal article" date="2015" name="Genom Data">
        <title>Draft genome sequence of a multidrug-resistant Chryseobacterium indologenes isolate from Malaysia.</title>
        <authorList>
            <person name="Yu C.Y."/>
            <person name="Ang G.Y."/>
            <person name="Cheng H.J."/>
            <person name="Cheong Y.M."/>
            <person name="Yin W.F."/>
            <person name="Chan K.G."/>
        </authorList>
    </citation>
    <scope>NUCLEOTIDE SEQUENCE [LARGE SCALE GENOMIC DNA]</scope>
    <source>
        <strain evidence="1 2">CI_885</strain>
    </source>
</reference>